<gene>
    <name evidence="2" type="ORF">S58_05030</name>
</gene>
<dbReference type="EMBL" id="AP012603">
    <property type="protein sequence ID" value="BAM86518.1"/>
    <property type="molecule type" value="Genomic_DNA"/>
</dbReference>
<protein>
    <submittedName>
        <fullName evidence="2">Putative ABC transporter</fullName>
    </submittedName>
</protein>
<evidence type="ECO:0000313" key="2">
    <source>
        <dbReference type="EMBL" id="BAM86518.1"/>
    </source>
</evidence>
<keyword evidence="1" id="KW-0732">Signal</keyword>
<name>M4Z0D4_9BRAD</name>
<dbReference type="GeneID" id="301814510"/>
<evidence type="ECO:0000256" key="1">
    <source>
        <dbReference type="SAM" id="SignalP"/>
    </source>
</evidence>
<dbReference type="PATRIC" id="fig|1245469.3.peg.512"/>
<dbReference type="HOGENOM" id="CLU_068415_0_0_5"/>
<dbReference type="SUPFAM" id="SSF53850">
    <property type="entry name" value="Periplasmic binding protein-like II"/>
    <property type="match status" value="1"/>
</dbReference>
<dbReference type="eggNOG" id="COG0715">
    <property type="taxonomic scope" value="Bacteria"/>
</dbReference>
<dbReference type="OrthoDB" id="6788250at2"/>
<dbReference type="PANTHER" id="PTHR30024">
    <property type="entry name" value="ALIPHATIC SULFONATES-BINDING PROTEIN-RELATED"/>
    <property type="match status" value="1"/>
</dbReference>
<dbReference type="STRING" id="1245469.S58_05030"/>
<dbReference type="Proteomes" id="UP000011841">
    <property type="component" value="Chromosome"/>
</dbReference>
<dbReference type="Gene3D" id="3.40.190.10">
    <property type="entry name" value="Periplasmic binding protein-like II"/>
    <property type="match status" value="2"/>
</dbReference>
<evidence type="ECO:0000313" key="3">
    <source>
        <dbReference type="Proteomes" id="UP000011841"/>
    </source>
</evidence>
<dbReference type="KEGG" id="aol:S58_05030"/>
<reference evidence="2 3" key="1">
    <citation type="journal article" date="2013" name="Appl. Environ. Microbiol.">
        <title>Genome analysis suggests that the soil oligotrophic bacterium Agromonas oligotrophica (Bradyrhizobium oligotrophicum) is a nitrogen-fixing symbiont of Aeschynomene indica.</title>
        <authorList>
            <person name="Okubo T."/>
            <person name="Fukushima S."/>
            <person name="Itakura M."/>
            <person name="Oshima K."/>
            <person name="Longtonglang A."/>
            <person name="Teaumroong N."/>
            <person name="Mitsui H."/>
            <person name="Hattori M."/>
            <person name="Hattori R."/>
            <person name="Hattori T."/>
            <person name="Minamisawa K."/>
        </authorList>
    </citation>
    <scope>NUCLEOTIDE SEQUENCE [LARGE SCALE GENOMIC DNA]</scope>
    <source>
        <strain evidence="2 3">S58</strain>
    </source>
</reference>
<proteinExistence type="predicted"/>
<sequence length="342" mass="37132">MLKTFGRSATRAAGLLATMLVAATWNDAQAQQKTEVSLSRQPGIFYMPSHIIEKQKLIEKHAAALGVPGVTTKWLTFSGGGAQTDALLSGSVDILNTGTGNLLLLWDRTRGGVKGIVATSAQPMTLISRDPNIKSIKDFGPTDKIAVPTVKVSTQAIVLQIAAAEAFGADQWNKLDVNTVQLGHPDAYTALSNPQHEVHNHFSIPPYTFLEMKNVPGAHVVMNSPDVMGGPLSQAQFFTTTKFADANPKIIQAVRDATKEAQDLIRSDTKTAVEIYKEITGDKTSVEDLLAWLKEPGMMEWNLEPQGTMKFATHLAKIGTIKTQPKAWTDYYLPVAHDLKGN</sequence>
<keyword evidence="3" id="KW-1185">Reference proteome</keyword>
<accession>M4Z0D4</accession>
<organism evidence="2 3">
    <name type="scientific">Bradyrhizobium oligotrophicum S58</name>
    <dbReference type="NCBI Taxonomy" id="1245469"/>
    <lineage>
        <taxon>Bacteria</taxon>
        <taxon>Pseudomonadati</taxon>
        <taxon>Pseudomonadota</taxon>
        <taxon>Alphaproteobacteria</taxon>
        <taxon>Hyphomicrobiales</taxon>
        <taxon>Nitrobacteraceae</taxon>
        <taxon>Bradyrhizobium</taxon>
    </lineage>
</organism>
<feature type="chain" id="PRO_5004061518" evidence="1">
    <location>
        <begin position="31"/>
        <end position="342"/>
    </location>
</feature>
<feature type="signal peptide" evidence="1">
    <location>
        <begin position="1"/>
        <end position="30"/>
    </location>
</feature>
<dbReference type="RefSeq" id="WP_015663655.1">
    <property type="nucleotide sequence ID" value="NC_020453.1"/>
</dbReference>
<dbReference type="AlphaFoldDB" id="M4Z0D4"/>
<dbReference type="PANTHER" id="PTHR30024:SF2">
    <property type="entry name" value="ABC TRANSPORTER SUBSTRATE-BINDING PROTEIN"/>
    <property type="match status" value="1"/>
</dbReference>